<comment type="caution">
    <text evidence="2">The sequence shown here is derived from an EMBL/GenBank/DDBJ whole genome shotgun (WGS) entry which is preliminary data.</text>
</comment>
<dbReference type="Proteomes" id="UP001527882">
    <property type="component" value="Unassembled WGS sequence"/>
</dbReference>
<feature type="region of interest" description="Disordered" evidence="1">
    <location>
        <begin position="1"/>
        <end position="41"/>
    </location>
</feature>
<reference evidence="2 3" key="1">
    <citation type="submission" date="2022-12" db="EMBL/GenBank/DDBJ databases">
        <title>Draft genome sequence of Paenibacillus sp. dW9.</title>
        <authorList>
            <person name="Choi E.-W."/>
            <person name="Kim D.-U."/>
        </authorList>
    </citation>
    <scope>NUCLEOTIDE SEQUENCE [LARGE SCALE GENOMIC DNA]</scope>
    <source>
        <strain evidence="3">dW9</strain>
    </source>
</reference>
<evidence type="ECO:0000313" key="3">
    <source>
        <dbReference type="Proteomes" id="UP001527882"/>
    </source>
</evidence>
<proteinExistence type="predicted"/>
<accession>A0ABT4Q9R8</accession>
<protein>
    <submittedName>
        <fullName evidence="2">Uncharacterized protein</fullName>
    </submittedName>
</protein>
<evidence type="ECO:0000256" key="1">
    <source>
        <dbReference type="SAM" id="MobiDB-lite"/>
    </source>
</evidence>
<evidence type="ECO:0000313" key="2">
    <source>
        <dbReference type="EMBL" id="MCZ8513633.1"/>
    </source>
</evidence>
<organism evidence="2 3">
    <name type="scientific">Paenibacillus gyeongsangnamensis</name>
    <dbReference type="NCBI Taxonomy" id="3388067"/>
    <lineage>
        <taxon>Bacteria</taxon>
        <taxon>Bacillati</taxon>
        <taxon>Bacillota</taxon>
        <taxon>Bacilli</taxon>
        <taxon>Bacillales</taxon>
        <taxon>Paenibacillaceae</taxon>
        <taxon>Paenibacillus</taxon>
    </lineage>
</organism>
<keyword evidence="3" id="KW-1185">Reference proteome</keyword>
<gene>
    <name evidence="2" type="ORF">O9H85_14545</name>
</gene>
<sequence length="41" mass="4079">MYDKDGVAGYPGLLPGEDGTAAGPGAKGRFGLPQNSVGQTE</sequence>
<name>A0ABT4Q9R8_9BACL</name>
<dbReference type="EMBL" id="JAQAGZ010000008">
    <property type="protein sequence ID" value="MCZ8513633.1"/>
    <property type="molecule type" value="Genomic_DNA"/>
</dbReference>
<dbReference type="RefSeq" id="WP_269882147.1">
    <property type="nucleotide sequence ID" value="NZ_JAQAGZ010000008.1"/>
</dbReference>